<organism evidence="1 2">
    <name type="scientific">Cyclotella atomus</name>
    <dbReference type="NCBI Taxonomy" id="382360"/>
    <lineage>
        <taxon>Eukaryota</taxon>
        <taxon>Sar</taxon>
        <taxon>Stramenopiles</taxon>
        <taxon>Ochrophyta</taxon>
        <taxon>Bacillariophyta</taxon>
        <taxon>Coscinodiscophyceae</taxon>
        <taxon>Thalassiosirophycidae</taxon>
        <taxon>Stephanodiscales</taxon>
        <taxon>Stephanodiscaceae</taxon>
        <taxon>Cyclotella</taxon>
    </lineage>
</organism>
<dbReference type="SUPFAM" id="SSF82185">
    <property type="entry name" value="Histone H3 K4-specific methyltransferase SET7/9 N-terminal domain"/>
    <property type="match status" value="1"/>
</dbReference>
<comment type="caution">
    <text evidence="1">The sequence shown here is derived from an EMBL/GenBank/DDBJ whole genome shotgun (WGS) entry which is preliminary data.</text>
</comment>
<keyword evidence="2" id="KW-1185">Reference proteome</keyword>
<evidence type="ECO:0008006" key="3">
    <source>
        <dbReference type="Google" id="ProtNLM"/>
    </source>
</evidence>
<dbReference type="Proteomes" id="UP001530400">
    <property type="component" value="Unassembled WGS sequence"/>
</dbReference>
<sequence length="87" mass="9453">MDFQDKRARTLSTDSTSTVSYVSLCLAGIPGKYSGGINESGRPHGSGSFVRDEGGMRYVGSWKDGERFGSGEYYDGNGRFLGNVVWD</sequence>
<dbReference type="AlphaFoldDB" id="A0ABD3MRV1"/>
<evidence type="ECO:0000313" key="2">
    <source>
        <dbReference type="Proteomes" id="UP001530400"/>
    </source>
</evidence>
<gene>
    <name evidence="1" type="ORF">ACHAWO_008071</name>
</gene>
<protein>
    <recommendedName>
        <fullName evidence="3">MORN repeat-containing protein</fullName>
    </recommendedName>
</protein>
<evidence type="ECO:0000313" key="1">
    <source>
        <dbReference type="EMBL" id="KAL3766407.1"/>
    </source>
</evidence>
<name>A0ABD3MRV1_9STRA</name>
<accession>A0ABD3MRV1</accession>
<dbReference type="Gene3D" id="2.20.110.10">
    <property type="entry name" value="Histone H3 K4-specific methyltransferase SET7/9 N-terminal domain"/>
    <property type="match status" value="1"/>
</dbReference>
<proteinExistence type="predicted"/>
<reference evidence="1 2" key="1">
    <citation type="submission" date="2024-10" db="EMBL/GenBank/DDBJ databases">
        <title>Updated reference genomes for cyclostephanoid diatoms.</title>
        <authorList>
            <person name="Roberts W.R."/>
            <person name="Alverson A.J."/>
        </authorList>
    </citation>
    <scope>NUCLEOTIDE SEQUENCE [LARGE SCALE GENOMIC DNA]</scope>
    <source>
        <strain evidence="1 2">AJA010-31</strain>
    </source>
</reference>
<dbReference type="EMBL" id="JALLPJ020001386">
    <property type="protein sequence ID" value="KAL3766407.1"/>
    <property type="molecule type" value="Genomic_DNA"/>
</dbReference>